<gene>
    <name evidence="2" type="ORF">A3D03_01645</name>
</gene>
<feature type="compositionally biased region" description="Basic and acidic residues" evidence="1">
    <location>
        <begin position="229"/>
        <end position="240"/>
    </location>
</feature>
<evidence type="ECO:0000313" key="2">
    <source>
        <dbReference type="EMBL" id="OGG20422.1"/>
    </source>
</evidence>
<proteinExistence type="predicted"/>
<dbReference type="AlphaFoldDB" id="A0A1F6A7G3"/>
<organism evidence="2 3">
    <name type="scientific">Candidatus Gottesmanbacteria bacterium RIFCSPHIGHO2_02_FULL_40_13</name>
    <dbReference type="NCBI Taxonomy" id="1798384"/>
    <lineage>
        <taxon>Bacteria</taxon>
        <taxon>Candidatus Gottesmaniibacteriota</taxon>
    </lineage>
</organism>
<feature type="region of interest" description="Disordered" evidence="1">
    <location>
        <begin position="220"/>
        <end position="268"/>
    </location>
</feature>
<name>A0A1F6A7G3_9BACT</name>
<dbReference type="STRING" id="1798384.A3D03_01645"/>
<evidence type="ECO:0000313" key="3">
    <source>
        <dbReference type="Proteomes" id="UP000177092"/>
    </source>
</evidence>
<comment type="caution">
    <text evidence="2">The sequence shown here is derived from an EMBL/GenBank/DDBJ whole genome shotgun (WGS) entry which is preliminary data.</text>
</comment>
<protein>
    <submittedName>
        <fullName evidence="2">Uncharacterized protein</fullName>
    </submittedName>
</protein>
<accession>A0A1F6A7G3</accession>
<reference evidence="2 3" key="1">
    <citation type="journal article" date="2016" name="Nat. Commun.">
        <title>Thousands of microbial genomes shed light on interconnected biogeochemical processes in an aquifer system.</title>
        <authorList>
            <person name="Anantharaman K."/>
            <person name="Brown C.T."/>
            <person name="Hug L.A."/>
            <person name="Sharon I."/>
            <person name="Castelle C.J."/>
            <person name="Probst A.J."/>
            <person name="Thomas B.C."/>
            <person name="Singh A."/>
            <person name="Wilkins M.J."/>
            <person name="Karaoz U."/>
            <person name="Brodie E.L."/>
            <person name="Williams K.H."/>
            <person name="Hubbard S.S."/>
            <person name="Banfield J.F."/>
        </authorList>
    </citation>
    <scope>NUCLEOTIDE SEQUENCE [LARGE SCALE GENOMIC DNA]</scope>
</reference>
<evidence type="ECO:0000256" key="1">
    <source>
        <dbReference type="SAM" id="MobiDB-lite"/>
    </source>
</evidence>
<dbReference type="Proteomes" id="UP000177092">
    <property type="component" value="Unassembled WGS sequence"/>
</dbReference>
<dbReference type="EMBL" id="MFJN01000047">
    <property type="protein sequence ID" value="OGG20422.1"/>
    <property type="molecule type" value="Genomic_DNA"/>
</dbReference>
<sequence>MDSTLLPPQNTGLDLSGAMGKWAQAPENSPGSSSLDLSGVMGDWAIETVPPNPPLPSRRKITAEKALEVVKGAAYTSADFVKKNADFLSAFIAGGAVSFGVAAGLHRPDLAITFPMLYSIIGETIPRGLVWVYQGIEHIERSRVGKPLISIGNHRIGKEFTAEKYNKLQSGVVRRVMNGLTSTLASKTYHKIMAGVLTGGMTGAVVGGAVEFAHQIHAAQANQPPPGEMNRDFPGKDEPPPSRPVPSGFDRHDFPPPDMRAPPGGDVSPPVVVTSEVAQVTTTLTDPTVHTSVAGELLGLFQFSDNHTPEALNLASKLIEQAKTAGVLTQEMAQRIIDFADNTFQTIHTEKFGDGIFNLEAYKDGAGNFVQDLLTKGKITLDQYNAFRAVDFPAGHPDKVAAWEQLFNLFLGSKG</sequence>